<dbReference type="PANTHER" id="PTHR41237">
    <property type="entry name" value="37S RIBOSOMAL PROTEIN MRP21, MITOCHONDRIAL"/>
    <property type="match status" value="1"/>
</dbReference>
<feature type="region of interest" description="Disordered" evidence="4">
    <location>
        <begin position="184"/>
        <end position="220"/>
    </location>
</feature>
<dbReference type="GO" id="GO:0003735">
    <property type="term" value="F:structural constituent of ribosome"/>
    <property type="evidence" value="ECO:0007669"/>
    <property type="project" value="InterPro"/>
</dbReference>
<dbReference type="AlphaFoldDB" id="A0A9P8RQH9"/>
<reference evidence="5" key="1">
    <citation type="submission" date="2021-03" db="EMBL/GenBank/DDBJ databases">
        <title>Comparative genomics and phylogenomic investigation of the class Geoglossomycetes provide insights into ecological specialization and systematics.</title>
        <authorList>
            <person name="Melie T."/>
            <person name="Pirro S."/>
            <person name="Miller A.N."/>
            <person name="Quandt A."/>
        </authorList>
    </citation>
    <scope>NUCLEOTIDE SEQUENCE</scope>
    <source>
        <strain evidence="5">CAQ_001_2017</strain>
    </source>
</reference>
<dbReference type="Pfam" id="PF01165">
    <property type="entry name" value="Ribosomal_S21"/>
    <property type="match status" value="1"/>
</dbReference>
<proteinExistence type="inferred from homology"/>
<feature type="compositionally biased region" description="Polar residues" evidence="4">
    <location>
        <begin position="158"/>
        <end position="170"/>
    </location>
</feature>
<comment type="similarity">
    <text evidence="1">Belongs to the bacterial ribosomal protein bS21 family.</text>
</comment>
<dbReference type="InterPro" id="IPR052837">
    <property type="entry name" value="Mitoribosomal_bS21"/>
</dbReference>
<dbReference type="InterPro" id="IPR001911">
    <property type="entry name" value="Ribosomal_bS21"/>
</dbReference>
<keyword evidence="6" id="KW-1185">Reference proteome</keyword>
<sequence length="303" mass="33920">MPLFCHAGIKLYKSRNTPKAALGRCSLSDARRTIFHQDDISQESQPPAQESSLISPQHSMGLRRLGEVALRSRISPFTSILLPSSSITSCPPRLWHAAPSPAPTQHKPAIARPCNRSISTTNLPRREQSTTAPAPRPDSTPTDDSELETLLDLPPKSHWNQAGSKTKSSASDIISHYRNYGASRVPTNRMLSPSADGTTSPSTSLLDTPAPRPPPQPTIRLNASTGRTVLVESRRGMDLARAFRVLDIMCRQNSIKQDFMRQRFHERPGLKRKRLESQRWRKRFMLGFKGMVGKVDEMRRKGW</sequence>
<evidence type="ECO:0000313" key="5">
    <source>
        <dbReference type="EMBL" id="KAH0559561.1"/>
    </source>
</evidence>
<feature type="region of interest" description="Disordered" evidence="4">
    <location>
        <begin position="98"/>
        <end position="170"/>
    </location>
</feature>
<protein>
    <recommendedName>
        <fullName evidence="7">Ribosomal protein S21</fullName>
    </recommendedName>
</protein>
<evidence type="ECO:0000313" key="6">
    <source>
        <dbReference type="Proteomes" id="UP000750711"/>
    </source>
</evidence>
<dbReference type="PANTHER" id="PTHR41237:SF1">
    <property type="entry name" value="SMALL RIBOSOMAL SUBUNIT PROTEIN BS21M"/>
    <property type="match status" value="1"/>
</dbReference>
<evidence type="ECO:0000256" key="3">
    <source>
        <dbReference type="ARBA" id="ARBA00023274"/>
    </source>
</evidence>
<evidence type="ECO:0000256" key="4">
    <source>
        <dbReference type="SAM" id="MobiDB-lite"/>
    </source>
</evidence>
<dbReference type="GO" id="GO:0070124">
    <property type="term" value="P:mitochondrial translational initiation"/>
    <property type="evidence" value="ECO:0007669"/>
    <property type="project" value="TreeGrafter"/>
</dbReference>
<gene>
    <name evidence="5" type="ORF">GP486_003926</name>
</gene>
<keyword evidence="2" id="KW-0689">Ribosomal protein</keyword>
<name>A0A9P8RQH9_9PEZI</name>
<dbReference type="Proteomes" id="UP000750711">
    <property type="component" value="Unassembled WGS sequence"/>
</dbReference>
<dbReference type="GO" id="GO:0005763">
    <property type="term" value="C:mitochondrial small ribosomal subunit"/>
    <property type="evidence" value="ECO:0007669"/>
    <property type="project" value="TreeGrafter"/>
</dbReference>
<accession>A0A9P8RQH9</accession>
<evidence type="ECO:0008006" key="7">
    <source>
        <dbReference type="Google" id="ProtNLM"/>
    </source>
</evidence>
<evidence type="ECO:0000256" key="1">
    <source>
        <dbReference type="ARBA" id="ARBA00006640"/>
    </source>
</evidence>
<evidence type="ECO:0000256" key="2">
    <source>
        <dbReference type="ARBA" id="ARBA00022980"/>
    </source>
</evidence>
<keyword evidence="3" id="KW-0687">Ribonucleoprotein</keyword>
<organism evidence="5 6">
    <name type="scientific">Trichoglossum hirsutum</name>
    <dbReference type="NCBI Taxonomy" id="265104"/>
    <lineage>
        <taxon>Eukaryota</taxon>
        <taxon>Fungi</taxon>
        <taxon>Dikarya</taxon>
        <taxon>Ascomycota</taxon>
        <taxon>Pezizomycotina</taxon>
        <taxon>Geoglossomycetes</taxon>
        <taxon>Geoglossales</taxon>
        <taxon>Geoglossaceae</taxon>
        <taxon>Trichoglossum</taxon>
    </lineage>
</organism>
<dbReference type="EMBL" id="JAGHQM010000570">
    <property type="protein sequence ID" value="KAH0559561.1"/>
    <property type="molecule type" value="Genomic_DNA"/>
</dbReference>
<comment type="caution">
    <text evidence="5">The sequence shown here is derived from an EMBL/GenBank/DDBJ whole genome shotgun (WGS) entry which is preliminary data.</text>
</comment>
<feature type="compositionally biased region" description="Low complexity" evidence="4">
    <location>
        <begin position="198"/>
        <end position="209"/>
    </location>
</feature>
<feature type="compositionally biased region" description="Polar residues" evidence="4">
    <location>
        <begin position="185"/>
        <end position="197"/>
    </location>
</feature>